<reference evidence="1" key="1">
    <citation type="submission" date="2020-12" db="EMBL/GenBank/DDBJ databases">
        <title>M. sibirica DSM 26468T genome.</title>
        <authorList>
            <person name="Thieme N."/>
            <person name="Rettenmaier R."/>
            <person name="Zverlov V."/>
            <person name="Liebl W."/>
        </authorList>
    </citation>
    <scope>NUCLEOTIDE SEQUENCE</scope>
    <source>
        <strain evidence="1">DSM 26468</strain>
    </source>
</reference>
<proteinExistence type="predicted"/>
<dbReference type="RefSeq" id="WP_197661605.1">
    <property type="nucleotide sequence ID" value="NZ_JAEAGR010000011.1"/>
</dbReference>
<dbReference type="Pfam" id="PF20124">
    <property type="entry name" value="DUF6514"/>
    <property type="match status" value="1"/>
</dbReference>
<gene>
    <name evidence="1" type="ORF">I5677_10830</name>
</gene>
<keyword evidence="2" id="KW-1185">Reference proteome</keyword>
<sequence>MIGLSMKSSTTTMSSEKIQVVYNLIFKNALYSLECYKEGNNKTDLNNYCLIEDITDDEGEAEAFLYTMVKGKVFPIHIKDMVEDYFRV</sequence>
<evidence type="ECO:0000313" key="1">
    <source>
        <dbReference type="EMBL" id="MBH1941386.1"/>
    </source>
</evidence>
<dbReference type="EMBL" id="JAEAGR010000011">
    <property type="protein sequence ID" value="MBH1941386.1"/>
    <property type="molecule type" value="Genomic_DNA"/>
</dbReference>
<dbReference type="AlphaFoldDB" id="A0A8J7H836"/>
<name>A0A8J7H836_9FIRM</name>
<comment type="caution">
    <text evidence="1">The sequence shown here is derived from an EMBL/GenBank/DDBJ whole genome shotgun (WGS) entry which is preliminary data.</text>
</comment>
<organism evidence="1 2">
    <name type="scientific">Mobilitalea sibirica</name>
    <dbReference type="NCBI Taxonomy" id="1462919"/>
    <lineage>
        <taxon>Bacteria</taxon>
        <taxon>Bacillati</taxon>
        <taxon>Bacillota</taxon>
        <taxon>Clostridia</taxon>
        <taxon>Lachnospirales</taxon>
        <taxon>Lachnospiraceae</taxon>
        <taxon>Mobilitalea</taxon>
    </lineage>
</organism>
<dbReference type="InterPro" id="IPR017016">
    <property type="entry name" value="UCP033595"/>
</dbReference>
<protein>
    <submittedName>
        <fullName evidence="1">Uncharacterized protein</fullName>
    </submittedName>
</protein>
<accession>A0A8J7H836</accession>
<evidence type="ECO:0000313" key="2">
    <source>
        <dbReference type="Proteomes" id="UP000623269"/>
    </source>
</evidence>
<dbReference type="Proteomes" id="UP000623269">
    <property type="component" value="Unassembled WGS sequence"/>
</dbReference>